<comment type="caution">
    <text evidence="2">The sequence shown here is derived from an EMBL/GenBank/DDBJ whole genome shotgun (WGS) entry which is preliminary data.</text>
</comment>
<evidence type="ECO:0000256" key="1">
    <source>
        <dbReference type="SAM" id="SignalP"/>
    </source>
</evidence>
<proteinExistence type="predicted"/>
<gene>
    <name evidence="2" type="ORF">NDU88_000480</name>
</gene>
<reference evidence="2" key="1">
    <citation type="journal article" date="2022" name="bioRxiv">
        <title>Sequencing and chromosome-scale assembly of the giantPleurodeles waltlgenome.</title>
        <authorList>
            <person name="Brown T."/>
            <person name="Elewa A."/>
            <person name="Iarovenko S."/>
            <person name="Subramanian E."/>
            <person name="Araus A.J."/>
            <person name="Petzold A."/>
            <person name="Susuki M."/>
            <person name="Suzuki K.-i.T."/>
            <person name="Hayashi T."/>
            <person name="Toyoda A."/>
            <person name="Oliveira C."/>
            <person name="Osipova E."/>
            <person name="Leigh N.D."/>
            <person name="Simon A."/>
            <person name="Yun M.H."/>
        </authorList>
    </citation>
    <scope>NUCLEOTIDE SEQUENCE</scope>
    <source>
        <strain evidence="2">20211129_DDA</strain>
        <tissue evidence="2">Liver</tissue>
    </source>
</reference>
<evidence type="ECO:0000313" key="3">
    <source>
        <dbReference type="Proteomes" id="UP001066276"/>
    </source>
</evidence>
<keyword evidence="1" id="KW-0732">Signal</keyword>
<organism evidence="2 3">
    <name type="scientific">Pleurodeles waltl</name>
    <name type="common">Iberian ribbed newt</name>
    <dbReference type="NCBI Taxonomy" id="8319"/>
    <lineage>
        <taxon>Eukaryota</taxon>
        <taxon>Metazoa</taxon>
        <taxon>Chordata</taxon>
        <taxon>Craniata</taxon>
        <taxon>Vertebrata</taxon>
        <taxon>Euteleostomi</taxon>
        <taxon>Amphibia</taxon>
        <taxon>Batrachia</taxon>
        <taxon>Caudata</taxon>
        <taxon>Salamandroidea</taxon>
        <taxon>Salamandridae</taxon>
        <taxon>Pleurodelinae</taxon>
        <taxon>Pleurodeles</taxon>
    </lineage>
</organism>
<feature type="chain" id="PRO_5044023658" evidence="1">
    <location>
        <begin position="19"/>
        <end position="105"/>
    </location>
</feature>
<evidence type="ECO:0000313" key="2">
    <source>
        <dbReference type="EMBL" id="KAJ1205045.1"/>
    </source>
</evidence>
<keyword evidence="3" id="KW-1185">Reference proteome</keyword>
<accession>A0AAV7VWQ7</accession>
<protein>
    <submittedName>
        <fullName evidence="2">Uncharacterized protein</fullName>
    </submittedName>
</protein>
<sequence length="105" mass="11248">MLRCWRAICANLRTVTAAAPLVLTSPQQIGVGLMGETAHENDSRCWRLRSEGLSVPLNDALCVSQPGLDGTGRGVPLQPLGWFSLPAPLPTCVAVRGAEIFRPQL</sequence>
<dbReference type="AlphaFoldDB" id="A0AAV7VWQ7"/>
<dbReference type="Proteomes" id="UP001066276">
    <property type="component" value="Chromosome 1_2"/>
</dbReference>
<name>A0AAV7VWQ7_PLEWA</name>
<dbReference type="EMBL" id="JANPWB010000002">
    <property type="protein sequence ID" value="KAJ1205045.1"/>
    <property type="molecule type" value="Genomic_DNA"/>
</dbReference>
<feature type="signal peptide" evidence="1">
    <location>
        <begin position="1"/>
        <end position="18"/>
    </location>
</feature>